<evidence type="ECO:0000256" key="3">
    <source>
        <dbReference type="ARBA" id="ARBA00017057"/>
    </source>
</evidence>
<evidence type="ECO:0000313" key="11">
    <source>
        <dbReference type="EMBL" id="PPQ92269.1"/>
    </source>
</evidence>
<name>A0A409XN97_PSICY</name>
<dbReference type="PANTHER" id="PTHR13085">
    <property type="entry name" value="MICROSOMAL SIGNAL PEPTIDASE 25 KDA SUBUNIT"/>
    <property type="match status" value="1"/>
</dbReference>
<accession>A0A409XN97</accession>
<organism evidence="11 12">
    <name type="scientific">Psilocybe cyanescens</name>
    <dbReference type="NCBI Taxonomy" id="93625"/>
    <lineage>
        <taxon>Eukaryota</taxon>
        <taxon>Fungi</taxon>
        <taxon>Dikarya</taxon>
        <taxon>Basidiomycota</taxon>
        <taxon>Agaricomycotina</taxon>
        <taxon>Agaricomycetes</taxon>
        <taxon>Agaricomycetidae</taxon>
        <taxon>Agaricales</taxon>
        <taxon>Agaricineae</taxon>
        <taxon>Strophariaceae</taxon>
        <taxon>Psilocybe</taxon>
    </lineage>
</organism>
<dbReference type="PANTHER" id="PTHR13085:SF0">
    <property type="entry name" value="SIGNAL PEPTIDASE COMPLEX SUBUNIT 2"/>
    <property type="match status" value="1"/>
</dbReference>
<evidence type="ECO:0000256" key="7">
    <source>
        <dbReference type="ARBA" id="ARBA00023136"/>
    </source>
</evidence>
<gene>
    <name evidence="11" type="ORF">CVT25_008577</name>
</gene>
<dbReference type="STRING" id="93625.A0A409XN97"/>
<evidence type="ECO:0000256" key="5">
    <source>
        <dbReference type="ARBA" id="ARBA00022824"/>
    </source>
</evidence>
<dbReference type="OrthoDB" id="29558at2759"/>
<evidence type="ECO:0000256" key="8">
    <source>
        <dbReference type="ARBA" id="ARBA00045608"/>
    </source>
</evidence>
<comment type="caution">
    <text evidence="11">The sequence shown here is derived from an EMBL/GenBank/DDBJ whole genome shotgun (WGS) entry which is preliminary data.</text>
</comment>
<protein>
    <recommendedName>
        <fullName evidence="3">Signal peptidase complex subunit 2</fullName>
    </recommendedName>
</protein>
<evidence type="ECO:0000256" key="10">
    <source>
        <dbReference type="SAM" id="Phobius"/>
    </source>
</evidence>
<reference evidence="11 12" key="1">
    <citation type="journal article" date="2018" name="Evol. Lett.">
        <title>Horizontal gene cluster transfer increased hallucinogenic mushroom diversity.</title>
        <authorList>
            <person name="Reynolds H.T."/>
            <person name="Vijayakumar V."/>
            <person name="Gluck-Thaler E."/>
            <person name="Korotkin H.B."/>
            <person name="Matheny P.B."/>
            <person name="Slot J.C."/>
        </authorList>
    </citation>
    <scope>NUCLEOTIDE SEQUENCE [LARGE SCALE GENOMIC DNA]</scope>
    <source>
        <strain evidence="11 12">2631</strain>
    </source>
</reference>
<dbReference type="InterPro" id="IPR009582">
    <property type="entry name" value="Spc2/SPCS2"/>
</dbReference>
<dbReference type="GO" id="GO:0005787">
    <property type="term" value="C:signal peptidase complex"/>
    <property type="evidence" value="ECO:0007669"/>
    <property type="project" value="InterPro"/>
</dbReference>
<dbReference type="Proteomes" id="UP000283269">
    <property type="component" value="Unassembled WGS sequence"/>
</dbReference>
<sequence>MARSKKVSELDIPSSATNNARTPSPSASRTRSPPSPESERPVGPLSVAVSSTNRDVVKVNNANATELKNACDDAVKRYLSRPELFKQIHLHTDVRLGLGWLSVFVAAGTALYGYKIDFETSKPVVSIGLVIYIFLTVVQTLYAYFIEGNTIFVGKRKSFSKRIITERIHLTSSTIPATQSSTSLSPSNSPSYQLAVSYVRSTNGGKSLLAKGRTKAAQTYSSFFDEQGTMDQERFERWVGELVEQGMDGKSA</sequence>
<dbReference type="AlphaFoldDB" id="A0A409XN97"/>
<feature type="transmembrane region" description="Helical" evidence="10">
    <location>
        <begin position="126"/>
        <end position="146"/>
    </location>
</feature>
<evidence type="ECO:0000256" key="1">
    <source>
        <dbReference type="ARBA" id="ARBA00004477"/>
    </source>
</evidence>
<feature type="region of interest" description="Disordered" evidence="9">
    <location>
        <begin position="1"/>
        <end position="45"/>
    </location>
</feature>
<dbReference type="Pfam" id="PF06703">
    <property type="entry name" value="SPC25"/>
    <property type="match status" value="1"/>
</dbReference>
<evidence type="ECO:0000256" key="4">
    <source>
        <dbReference type="ARBA" id="ARBA00022692"/>
    </source>
</evidence>
<feature type="transmembrane region" description="Helical" evidence="10">
    <location>
        <begin position="96"/>
        <end position="114"/>
    </location>
</feature>
<keyword evidence="5" id="KW-0256">Endoplasmic reticulum</keyword>
<proteinExistence type="inferred from homology"/>
<evidence type="ECO:0000313" key="12">
    <source>
        <dbReference type="Proteomes" id="UP000283269"/>
    </source>
</evidence>
<keyword evidence="7 10" id="KW-0472">Membrane</keyword>
<dbReference type="GO" id="GO:0006465">
    <property type="term" value="P:signal peptide processing"/>
    <property type="evidence" value="ECO:0007669"/>
    <property type="project" value="InterPro"/>
</dbReference>
<evidence type="ECO:0000256" key="2">
    <source>
        <dbReference type="ARBA" id="ARBA00007324"/>
    </source>
</evidence>
<dbReference type="EMBL" id="NHYD01001071">
    <property type="protein sequence ID" value="PPQ92269.1"/>
    <property type="molecule type" value="Genomic_DNA"/>
</dbReference>
<feature type="compositionally biased region" description="Low complexity" evidence="9">
    <location>
        <begin position="20"/>
        <end position="32"/>
    </location>
</feature>
<comment type="subcellular location">
    <subcellularLocation>
        <location evidence="1">Endoplasmic reticulum membrane</location>
        <topology evidence="1">Multi-pass membrane protein</topology>
    </subcellularLocation>
</comment>
<keyword evidence="4 10" id="KW-0812">Transmembrane</keyword>
<dbReference type="InParanoid" id="A0A409XN97"/>
<keyword evidence="6 10" id="KW-1133">Transmembrane helix</keyword>
<dbReference type="GO" id="GO:0045047">
    <property type="term" value="P:protein targeting to ER"/>
    <property type="evidence" value="ECO:0007669"/>
    <property type="project" value="TreeGrafter"/>
</dbReference>
<keyword evidence="12" id="KW-1185">Reference proteome</keyword>
<comment type="similarity">
    <text evidence="2">Belongs to the SPCS2 family.</text>
</comment>
<comment type="function">
    <text evidence="8">Component of the signal peptidase complex (SPC) which catalyzes the cleavage of N-terminal signal sequences from nascent proteins as they are translocated into the lumen of the endoplasmic reticulum. Enhances the enzymatic activity of SPC and facilitates the interactions between different components of the translocation site.</text>
</comment>
<evidence type="ECO:0000256" key="9">
    <source>
        <dbReference type="SAM" id="MobiDB-lite"/>
    </source>
</evidence>
<evidence type="ECO:0000256" key="6">
    <source>
        <dbReference type="ARBA" id="ARBA00022989"/>
    </source>
</evidence>